<dbReference type="PANTHER" id="PTHR11907">
    <property type="entry name" value="AMIDOPHOSPHORIBOSYLTRANSFERASE"/>
    <property type="match status" value="1"/>
</dbReference>
<keyword evidence="6" id="KW-0658">Purine biosynthesis</keyword>
<evidence type="ECO:0000313" key="11">
    <source>
        <dbReference type="EMBL" id="OAO17586.1"/>
    </source>
</evidence>
<dbReference type="UniPathway" id="UPA00074">
    <property type="reaction ID" value="UER00124"/>
</dbReference>
<dbReference type="GO" id="GO:0004044">
    <property type="term" value="F:amidophosphoribosyltransferase activity"/>
    <property type="evidence" value="ECO:0007669"/>
    <property type="project" value="UniProtKB-EC"/>
</dbReference>
<evidence type="ECO:0000256" key="6">
    <source>
        <dbReference type="ARBA" id="ARBA00022755"/>
    </source>
</evidence>
<keyword evidence="9" id="KW-0460">Magnesium</keyword>
<keyword evidence="5 11" id="KW-0808">Transferase</keyword>
<dbReference type="PROSITE" id="PS51278">
    <property type="entry name" value="GATASE_TYPE_2"/>
    <property type="match status" value="1"/>
</dbReference>
<keyword evidence="4 11" id="KW-0328">Glycosyltransferase</keyword>
<dbReference type="SUPFAM" id="SSF56235">
    <property type="entry name" value="N-terminal nucleophile aminohydrolases (Ntn hydrolases)"/>
    <property type="match status" value="1"/>
</dbReference>
<feature type="binding site" evidence="9">
    <location>
        <position position="341"/>
    </location>
    <ligand>
        <name>Mg(2+)</name>
        <dbReference type="ChEBI" id="CHEBI:18420"/>
    </ligand>
</feature>
<evidence type="ECO:0000256" key="4">
    <source>
        <dbReference type="ARBA" id="ARBA00022676"/>
    </source>
</evidence>
<dbReference type="OrthoDB" id="191723at2759"/>
<dbReference type="STRING" id="478820.A0A196SMV3"/>
<accession>A0A196SMV3</accession>
<evidence type="ECO:0000256" key="8">
    <source>
        <dbReference type="PIRSR" id="PIRSR000485-1"/>
    </source>
</evidence>
<dbReference type="PIRSF" id="PIRSF000485">
    <property type="entry name" value="Amd_phspho_trans"/>
    <property type="match status" value="1"/>
</dbReference>
<proteinExistence type="inferred from homology"/>
<feature type="domain" description="Glutamine amidotransferase type-2" evidence="10">
    <location>
        <begin position="2"/>
        <end position="248"/>
    </location>
</feature>
<dbReference type="InterPro" id="IPR000836">
    <property type="entry name" value="PRTase_dom"/>
</dbReference>
<evidence type="ECO:0000313" key="12">
    <source>
        <dbReference type="Proteomes" id="UP000078348"/>
    </source>
</evidence>
<dbReference type="SUPFAM" id="SSF53271">
    <property type="entry name" value="PRTase-like"/>
    <property type="match status" value="1"/>
</dbReference>
<keyword evidence="9" id="KW-0479">Metal-binding</keyword>
<gene>
    <name evidence="11" type="ORF">AV274_0725</name>
</gene>
<comment type="cofactor">
    <cofactor evidence="9">
        <name>Mg(2+)</name>
        <dbReference type="ChEBI" id="CHEBI:18420"/>
    </cofactor>
    <text evidence="9">Binds 1 Mg(2+) ion per subunit.</text>
</comment>
<evidence type="ECO:0000256" key="9">
    <source>
        <dbReference type="PIRSR" id="PIRSR000485-2"/>
    </source>
</evidence>
<name>A0A196SMV3_BLAHN</name>
<dbReference type="Gene3D" id="3.60.20.10">
    <property type="entry name" value="Glutamine Phosphoribosylpyrophosphate, subunit 1, domain 1"/>
    <property type="match status" value="1"/>
</dbReference>
<dbReference type="GO" id="GO:0006189">
    <property type="term" value="P:'de novo' IMP biosynthetic process"/>
    <property type="evidence" value="ECO:0007669"/>
    <property type="project" value="UniProtKB-UniPathway"/>
</dbReference>
<dbReference type="CDD" id="cd06223">
    <property type="entry name" value="PRTases_typeI"/>
    <property type="match status" value="1"/>
</dbReference>
<reference evidence="11 12" key="1">
    <citation type="submission" date="2016-05" db="EMBL/GenBank/DDBJ databases">
        <title>Nuclear genome of Blastocystis sp. subtype 1 NandII.</title>
        <authorList>
            <person name="Gentekaki E."/>
            <person name="Curtis B."/>
            <person name="Stairs C."/>
            <person name="Eme L."/>
            <person name="Herman E."/>
            <person name="Klimes V."/>
            <person name="Arias M.C."/>
            <person name="Elias M."/>
            <person name="Hilliou F."/>
            <person name="Klute M."/>
            <person name="Malik S.-B."/>
            <person name="Pightling A."/>
            <person name="Rachubinski R."/>
            <person name="Salas D."/>
            <person name="Schlacht A."/>
            <person name="Suga H."/>
            <person name="Archibald J."/>
            <person name="Ball S.G."/>
            <person name="Clark G."/>
            <person name="Dacks J."/>
            <person name="Van Der Giezen M."/>
            <person name="Tsaousis A."/>
            <person name="Roger A."/>
        </authorList>
    </citation>
    <scope>NUCLEOTIDE SEQUENCE [LARGE SCALE GENOMIC DNA]</scope>
    <source>
        <strain evidence="12">ATCC 50177 / NandII</strain>
    </source>
</reference>
<comment type="pathway">
    <text evidence="1">Purine metabolism; IMP biosynthesis via de novo pathway; N(1)-(5-phospho-D-ribosyl)glycinamide from 5-phospho-alpha-D-ribose 1-diphosphate: step 1/2.</text>
</comment>
<evidence type="ECO:0000259" key="10">
    <source>
        <dbReference type="PROSITE" id="PS51278"/>
    </source>
</evidence>
<feature type="binding site" evidence="9">
    <location>
        <position position="404"/>
    </location>
    <ligand>
        <name>Mg(2+)</name>
        <dbReference type="ChEBI" id="CHEBI:18420"/>
    </ligand>
</feature>
<dbReference type="EMBL" id="LXWW01000025">
    <property type="protein sequence ID" value="OAO17586.1"/>
    <property type="molecule type" value="Genomic_DNA"/>
</dbReference>
<feature type="active site" description="Nucleophile" evidence="8">
    <location>
        <position position="2"/>
    </location>
</feature>
<dbReference type="Gene3D" id="3.40.50.2020">
    <property type="match status" value="1"/>
</dbReference>
<organism evidence="11 12">
    <name type="scientific">Blastocystis sp. subtype 1 (strain ATCC 50177 / NandII)</name>
    <dbReference type="NCBI Taxonomy" id="478820"/>
    <lineage>
        <taxon>Eukaryota</taxon>
        <taxon>Sar</taxon>
        <taxon>Stramenopiles</taxon>
        <taxon>Bigyra</taxon>
        <taxon>Opalozoa</taxon>
        <taxon>Opalinata</taxon>
        <taxon>Blastocystidae</taxon>
        <taxon>Blastocystis</taxon>
    </lineage>
</organism>
<protein>
    <recommendedName>
        <fullName evidence="3">amidophosphoribosyltransferase</fullName>
        <ecNumber evidence="3">2.4.2.14</ecNumber>
    </recommendedName>
</protein>
<feature type="non-terminal residue" evidence="11">
    <location>
        <position position="405"/>
    </location>
</feature>
<comment type="caution">
    <text evidence="11">The sequence shown here is derived from an EMBL/GenBank/DDBJ whole genome shotgun (WGS) entry which is preliminary data.</text>
</comment>
<evidence type="ECO:0000256" key="5">
    <source>
        <dbReference type="ARBA" id="ARBA00022679"/>
    </source>
</evidence>
<dbReference type="InterPro" id="IPR029055">
    <property type="entry name" value="Ntn_hydrolases_N"/>
</dbReference>
<evidence type="ECO:0000256" key="1">
    <source>
        <dbReference type="ARBA" id="ARBA00005209"/>
    </source>
</evidence>
<evidence type="ECO:0000256" key="3">
    <source>
        <dbReference type="ARBA" id="ARBA00011941"/>
    </source>
</evidence>
<feature type="binding site" evidence="9">
    <location>
        <position position="403"/>
    </location>
    <ligand>
        <name>Mg(2+)</name>
        <dbReference type="ChEBI" id="CHEBI:18420"/>
    </ligand>
</feature>
<dbReference type="Proteomes" id="UP000078348">
    <property type="component" value="Unassembled WGS sequence"/>
</dbReference>
<dbReference type="Pfam" id="PF13522">
    <property type="entry name" value="GATase_6"/>
    <property type="match status" value="1"/>
</dbReference>
<dbReference type="InterPro" id="IPR029057">
    <property type="entry name" value="PRTase-like"/>
</dbReference>
<comment type="similarity">
    <text evidence="2">In the C-terminal section; belongs to the purine/pyrimidine phosphoribosyltransferase family.</text>
</comment>
<dbReference type="InterPro" id="IPR017932">
    <property type="entry name" value="GATase_2_dom"/>
</dbReference>
<dbReference type="EC" id="2.4.2.14" evidence="3"/>
<dbReference type="AlphaFoldDB" id="A0A196SMV3"/>
<dbReference type="GO" id="GO:0046872">
    <property type="term" value="F:metal ion binding"/>
    <property type="evidence" value="ECO:0007669"/>
    <property type="project" value="UniProtKB-KW"/>
</dbReference>
<sequence>MCGIIGLFTKEELGIHVAGELNTALTMLQHRGQDACGITTCDGQQVRTVKDNGLVSEVFNQNNLAKLTGYYGIGHVRYPTAGSPDRNEAQPFFTNYPYGIALAHNGNLINCDELRQRLLCALRCINTTSDSELMLNVFAEELERHIDRSSAEEGKMPLPTLNNLWDSVHETMSLVRGGYAVVVLIKGIGMLVFRDPHGIRPLCFGTRRDENGNIIEFAAASESVAIEAIGLDRERDVGAGEVLFLDMNMQLHTHTDALACALQPCIFEYVYLARPDSVMDNISVYEARVQMGVRLAERVHRLRVLEEGERAVVVDEGDAGYDASLPCLEKMIDVVMAVPDTSRHTAISIATTLGKKYIEGLSKNRYIARTFIMPAQQMRQKSIRIKHNPIHDAVKGLSVLVVDDS</sequence>
<keyword evidence="7" id="KW-0315">Glutamine amidotransferase</keyword>
<dbReference type="InterPro" id="IPR005854">
    <property type="entry name" value="PurF"/>
</dbReference>
<evidence type="ECO:0000256" key="2">
    <source>
        <dbReference type="ARBA" id="ARBA00010138"/>
    </source>
</evidence>
<evidence type="ECO:0000256" key="7">
    <source>
        <dbReference type="ARBA" id="ARBA00022962"/>
    </source>
</evidence>
<keyword evidence="12" id="KW-1185">Reference proteome</keyword>
<dbReference type="GO" id="GO:0009113">
    <property type="term" value="P:purine nucleobase biosynthetic process"/>
    <property type="evidence" value="ECO:0007669"/>
    <property type="project" value="InterPro"/>
</dbReference>